<protein>
    <recommendedName>
        <fullName evidence="6">Endonuclease domain-containing 1 protein</fullName>
    </recommendedName>
</protein>
<dbReference type="SMART" id="SM00892">
    <property type="entry name" value="Endonuclease_NS"/>
    <property type="match status" value="1"/>
</dbReference>
<dbReference type="AlphaFoldDB" id="A0A7J5ZW79"/>
<dbReference type="PANTHER" id="PTHR21472">
    <property type="entry name" value="ENDONUCLEASE DOMAIN-CONTAINING 1 PROTEIN ENDOD1"/>
    <property type="match status" value="1"/>
</dbReference>
<evidence type="ECO:0000313" key="4">
    <source>
        <dbReference type="EMBL" id="KAF4074885.1"/>
    </source>
</evidence>
<dbReference type="Pfam" id="PF01223">
    <property type="entry name" value="Endonuclease_NS"/>
    <property type="match status" value="1"/>
</dbReference>
<dbReference type="InterPro" id="IPR020821">
    <property type="entry name" value="ENPP1-3/EXOG-like_nuc-like"/>
</dbReference>
<feature type="domain" description="ENPP1-3/EXOG-like endonuclease/phosphodiesterase" evidence="2">
    <location>
        <begin position="65"/>
        <end position="277"/>
    </location>
</feature>
<reference evidence="4 5" key="1">
    <citation type="submission" date="2020-02" db="EMBL/GenBank/DDBJ databases">
        <title>A chromosome-scale genome assembly of the black bullhead catfish (Ameiurus melas).</title>
        <authorList>
            <person name="Wen M."/>
            <person name="Zham M."/>
            <person name="Cabau C."/>
            <person name="Klopp C."/>
            <person name="Donnadieu C."/>
            <person name="Roques C."/>
            <person name="Bouchez O."/>
            <person name="Lampietro C."/>
            <person name="Jouanno E."/>
            <person name="Herpin A."/>
            <person name="Louis A."/>
            <person name="Berthelot C."/>
            <person name="Parey E."/>
            <person name="Roest-Crollius H."/>
            <person name="Braasch I."/>
            <person name="Postlethwait J."/>
            <person name="Robinson-Rechavi M."/>
            <person name="Echchiki A."/>
            <person name="Begum T."/>
            <person name="Montfort J."/>
            <person name="Schartl M."/>
            <person name="Bobe J."/>
            <person name="Guiguen Y."/>
        </authorList>
    </citation>
    <scope>NUCLEOTIDE SEQUENCE [LARGE SCALE GENOMIC DNA]</scope>
    <source>
        <strain evidence="4">M_S1</strain>
        <tissue evidence="4">Blood</tissue>
    </source>
</reference>
<evidence type="ECO:0000259" key="2">
    <source>
        <dbReference type="SMART" id="SM00477"/>
    </source>
</evidence>
<dbReference type="InterPro" id="IPR044925">
    <property type="entry name" value="His-Me_finger_sf"/>
</dbReference>
<dbReference type="PANTHER" id="PTHR21472:SF30">
    <property type="entry name" value="ENDONUCLEASE DOMAIN-CONTAINING 1 PROTEIN-RELATED"/>
    <property type="match status" value="1"/>
</dbReference>
<evidence type="ECO:0000256" key="1">
    <source>
        <dbReference type="SAM" id="SignalP"/>
    </source>
</evidence>
<feature type="signal peptide" evidence="1">
    <location>
        <begin position="1"/>
        <end position="23"/>
    </location>
</feature>
<feature type="domain" description="DNA/RNA non-specific endonuclease/pyrophosphatase/phosphodiesterase" evidence="3">
    <location>
        <begin position="64"/>
        <end position="277"/>
    </location>
</feature>
<dbReference type="SUPFAM" id="SSF54060">
    <property type="entry name" value="His-Me finger endonucleases"/>
    <property type="match status" value="1"/>
</dbReference>
<dbReference type="InterPro" id="IPR044929">
    <property type="entry name" value="DNA/RNA_non-sp_Endonuclease_sf"/>
</dbReference>
<dbReference type="EMBL" id="JAAGNN010000021">
    <property type="protein sequence ID" value="KAF4074885.1"/>
    <property type="molecule type" value="Genomic_DNA"/>
</dbReference>
<dbReference type="GO" id="GO:0003676">
    <property type="term" value="F:nucleic acid binding"/>
    <property type="evidence" value="ECO:0007669"/>
    <property type="project" value="InterPro"/>
</dbReference>
<dbReference type="Gene3D" id="3.40.570.10">
    <property type="entry name" value="Extracellular Endonuclease, subunit A"/>
    <property type="match status" value="1"/>
</dbReference>
<proteinExistence type="predicted"/>
<organism evidence="4 5">
    <name type="scientific">Ameiurus melas</name>
    <name type="common">Black bullhead</name>
    <name type="synonym">Silurus melas</name>
    <dbReference type="NCBI Taxonomy" id="219545"/>
    <lineage>
        <taxon>Eukaryota</taxon>
        <taxon>Metazoa</taxon>
        <taxon>Chordata</taxon>
        <taxon>Craniata</taxon>
        <taxon>Vertebrata</taxon>
        <taxon>Euteleostomi</taxon>
        <taxon>Actinopterygii</taxon>
        <taxon>Neopterygii</taxon>
        <taxon>Teleostei</taxon>
        <taxon>Ostariophysi</taxon>
        <taxon>Siluriformes</taxon>
        <taxon>Ictaluridae</taxon>
        <taxon>Ameiurus</taxon>
    </lineage>
</organism>
<dbReference type="InterPro" id="IPR001604">
    <property type="entry name" value="Endo_G_ENPP1-like_dom"/>
</dbReference>
<dbReference type="GO" id="GO:0016787">
    <property type="term" value="F:hydrolase activity"/>
    <property type="evidence" value="ECO:0007669"/>
    <property type="project" value="InterPro"/>
</dbReference>
<evidence type="ECO:0008006" key="6">
    <source>
        <dbReference type="Google" id="ProtNLM"/>
    </source>
</evidence>
<accession>A0A7J5ZW79</accession>
<keyword evidence="1" id="KW-0732">Signal</keyword>
<dbReference type="SMART" id="SM00477">
    <property type="entry name" value="NUC"/>
    <property type="match status" value="1"/>
</dbReference>
<keyword evidence="5" id="KW-1185">Reference proteome</keyword>
<evidence type="ECO:0000259" key="3">
    <source>
        <dbReference type="SMART" id="SM00892"/>
    </source>
</evidence>
<feature type="chain" id="PRO_5029871735" description="Endonuclease domain-containing 1 protein" evidence="1">
    <location>
        <begin position="24"/>
        <end position="281"/>
    </location>
</feature>
<dbReference type="InterPro" id="IPR039015">
    <property type="entry name" value="ENDOD1"/>
</dbReference>
<evidence type="ECO:0000313" key="5">
    <source>
        <dbReference type="Proteomes" id="UP000593565"/>
    </source>
</evidence>
<name>A0A7J5ZW79_AMEME</name>
<sequence>MSASIMKLLSVVLLLLPLSLCLAEVVEDFIVSCPQFFPTLNGEISPPTGFIGSQYKRICQTLNNTAEFATLYDTTNRIPVYSAYRFTGLMNCTRRTGDWFIEPQLNTYTESNMATESAARKQPQIDNQAKNADYVGSDYDKGHLAPVLHANSQGCSDATFTLTNAAPQDPSFNRGQWRVTEREMAVFLNNSCITKDLRAYVVTGVVPGNNVLKETDNSVRIPSHFWTAFCCLDQNNTHQSSGGYIGENINNDVNGPLTRQNLEDELNILYGINVTLFGGGC</sequence>
<comment type="caution">
    <text evidence="4">The sequence shown here is derived from an EMBL/GenBank/DDBJ whole genome shotgun (WGS) entry which is preliminary data.</text>
</comment>
<dbReference type="Proteomes" id="UP000593565">
    <property type="component" value="Unassembled WGS sequence"/>
</dbReference>
<dbReference type="GO" id="GO:0046872">
    <property type="term" value="F:metal ion binding"/>
    <property type="evidence" value="ECO:0007669"/>
    <property type="project" value="InterPro"/>
</dbReference>
<gene>
    <name evidence="4" type="ORF">AMELA_G00228380</name>
</gene>